<dbReference type="Proteomes" id="UP001597417">
    <property type="component" value="Unassembled WGS sequence"/>
</dbReference>
<organism evidence="2 3">
    <name type="scientific">Amycolatopsis pigmentata</name>
    <dbReference type="NCBI Taxonomy" id="450801"/>
    <lineage>
        <taxon>Bacteria</taxon>
        <taxon>Bacillati</taxon>
        <taxon>Actinomycetota</taxon>
        <taxon>Actinomycetes</taxon>
        <taxon>Pseudonocardiales</taxon>
        <taxon>Pseudonocardiaceae</taxon>
        <taxon>Amycolatopsis</taxon>
    </lineage>
</organism>
<reference evidence="3" key="1">
    <citation type="journal article" date="2019" name="Int. J. Syst. Evol. Microbiol.">
        <title>The Global Catalogue of Microorganisms (GCM) 10K type strain sequencing project: providing services to taxonomists for standard genome sequencing and annotation.</title>
        <authorList>
            <consortium name="The Broad Institute Genomics Platform"/>
            <consortium name="The Broad Institute Genome Sequencing Center for Infectious Disease"/>
            <person name="Wu L."/>
            <person name="Ma J."/>
        </authorList>
    </citation>
    <scope>NUCLEOTIDE SEQUENCE [LARGE SCALE GENOMIC DNA]</scope>
    <source>
        <strain evidence="3">CGMCC 4.7645</strain>
    </source>
</reference>
<comment type="caution">
    <text evidence="2">The sequence shown here is derived from an EMBL/GenBank/DDBJ whole genome shotgun (WGS) entry which is preliminary data.</text>
</comment>
<keyword evidence="1" id="KW-0812">Transmembrane</keyword>
<name>A0ABW5FR23_9PSEU</name>
<sequence>MIFGTFGYQPVFVYIAACWLLVALTVGFFGPHTGESAGRDRAAHPGENVQLST</sequence>
<dbReference type="EMBL" id="JBHUKR010000004">
    <property type="protein sequence ID" value="MFD2415161.1"/>
    <property type="molecule type" value="Genomic_DNA"/>
</dbReference>
<keyword evidence="1" id="KW-1133">Transmembrane helix</keyword>
<proteinExistence type="predicted"/>
<keyword evidence="3" id="KW-1185">Reference proteome</keyword>
<accession>A0ABW5FR23</accession>
<protein>
    <submittedName>
        <fullName evidence="2">Uncharacterized protein</fullName>
    </submittedName>
</protein>
<gene>
    <name evidence="2" type="ORF">ACFSXZ_02350</name>
</gene>
<keyword evidence="1" id="KW-0472">Membrane</keyword>
<evidence type="ECO:0000256" key="1">
    <source>
        <dbReference type="SAM" id="Phobius"/>
    </source>
</evidence>
<evidence type="ECO:0000313" key="2">
    <source>
        <dbReference type="EMBL" id="MFD2415161.1"/>
    </source>
</evidence>
<feature type="transmembrane region" description="Helical" evidence="1">
    <location>
        <begin position="12"/>
        <end position="31"/>
    </location>
</feature>
<evidence type="ECO:0000313" key="3">
    <source>
        <dbReference type="Proteomes" id="UP001597417"/>
    </source>
</evidence>
<dbReference type="RefSeq" id="WP_378260718.1">
    <property type="nucleotide sequence ID" value="NZ_JBHUKR010000004.1"/>
</dbReference>